<keyword evidence="4 5" id="KW-0472">Membrane</keyword>
<evidence type="ECO:0000313" key="7">
    <source>
        <dbReference type="Proteomes" id="UP000051451"/>
    </source>
</evidence>
<accession>A0A0R1VIR0</accession>
<evidence type="ECO:0000256" key="1">
    <source>
        <dbReference type="ARBA" id="ARBA00004127"/>
    </source>
</evidence>
<dbReference type="EMBL" id="AZGB01000018">
    <property type="protein sequence ID" value="KRM05630.1"/>
    <property type="molecule type" value="Genomic_DNA"/>
</dbReference>
<comment type="caution">
    <text evidence="6">The sequence shown here is derived from an EMBL/GenBank/DDBJ whole genome shotgun (WGS) entry which is preliminary data.</text>
</comment>
<keyword evidence="7" id="KW-1185">Reference proteome</keyword>
<keyword evidence="3 5" id="KW-1133">Transmembrane helix</keyword>
<dbReference type="Pfam" id="PF01988">
    <property type="entry name" value="VIT1"/>
    <property type="match status" value="1"/>
</dbReference>
<dbReference type="PANTHER" id="PTHR31851">
    <property type="entry name" value="FE(2+)/MN(2+) TRANSPORTER PCL1"/>
    <property type="match status" value="1"/>
</dbReference>
<dbReference type="InterPro" id="IPR008217">
    <property type="entry name" value="Ccc1_fam"/>
</dbReference>
<reference evidence="6 7" key="1">
    <citation type="journal article" date="2015" name="Genome Announc.">
        <title>Expanding the biotechnology potential of lactobacilli through comparative genomics of 213 strains and associated genera.</title>
        <authorList>
            <person name="Sun Z."/>
            <person name="Harris H.M."/>
            <person name="McCann A."/>
            <person name="Guo C."/>
            <person name="Argimon S."/>
            <person name="Zhang W."/>
            <person name="Yang X."/>
            <person name="Jeffery I.B."/>
            <person name="Cooney J.C."/>
            <person name="Kagawa T.F."/>
            <person name="Liu W."/>
            <person name="Song Y."/>
            <person name="Salvetti E."/>
            <person name="Wrobel A."/>
            <person name="Rasinkangas P."/>
            <person name="Parkhill J."/>
            <person name="Rea M.C."/>
            <person name="O'Sullivan O."/>
            <person name="Ritari J."/>
            <person name="Douillard F.P."/>
            <person name="Paul Ross R."/>
            <person name="Yang R."/>
            <person name="Briner A.E."/>
            <person name="Felis G.E."/>
            <person name="de Vos W.M."/>
            <person name="Barrangou R."/>
            <person name="Klaenhammer T.R."/>
            <person name="Caufield P.W."/>
            <person name="Cui Y."/>
            <person name="Zhang H."/>
            <person name="O'Toole P.W."/>
        </authorList>
    </citation>
    <scope>NUCLEOTIDE SEQUENCE [LARGE SCALE GENOMIC DNA]</scope>
    <source>
        <strain evidence="6 7">DSM 18630</strain>
    </source>
</reference>
<dbReference type="AlphaFoldDB" id="A0A0R1VIR0"/>
<dbReference type="GO" id="GO:0030026">
    <property type="term" value="P:intracellular manganese ion homeostasis"/>
    <property type="evidence" value="ECO:0007669"/>
    <property type="project" value="InterPro"/>
</dbReference>
<dbReference type="PATRIC" id="fig|1423750.3.peg.1366"/>
<evidence type="ECO:0000256" key="4">
    <source>
        <dbReference type="ARBA" id="ARBA00023136"/>
    </source>
</evidence>
<dbReference type="Proteomes" id="UP000051451">
    <property type="component" value="Unassembled WGS sequence"/>
</dbReference>
<name>A0A0R1VIR0_9LACO</name>
<dbReference type="GO" id="GO:0012505">
    <property type="term" value="C:endomembrane system"/>
    <property type="evidence" value="ECO:0007669"/>
    <property type="project" value="UniProtKB-SubCell"/>
</dbReference>
<comment type="subcellular location">
    <subcellularLocation>
        <location evidence="1">Endomembrane system</location>
        <topology evidence="1">Multi-pass membrane protein</topology>
    </subcellularLocation>
</comment>
<sequence>MESIQKTVIPFIMKKRSKATMEEKLNTLRAGVLGSNDGILTVVGVLFSVAVATPNQFTIFIAGVADLLACAFSMASGEYASVSTQKDTEKAAVATERQLLKTDFEQELATVAAYYEGKGVTKETAAEIAADLMSKKPLETIINVKYGLRLNKYMNPWSAAFSSLFSAAIGGIFPLAAMTLAPVAFQWPATILAVCLSVALTGYLSARLGNGLIKVAICRNLLVGIVTMIIHYSVGILL</sequence>
<feature type="transmembrane region" description="Helical" evidence="5">
    <location>
        <begin position="187"/>
        <end position="205"/>
    </location>
</feature>
<evidence type="ECO:0000313" key="6">
    <source>
        <dbReference type="EMBL" id="KRM05630.1"/>
    </source>
</evidence>
<feature type="transmembrane region" description="Helical" evidence="5">
    <location>
        <begin position="57"/>
        <end position="76"/>
    </location>
</feature>
<evidence type="ECO:0000256" key="5">
    <source>
        <dbReference type="SAM" id="Phobius"/>
    </source>
</evidence>
<proteinExistence type="predicted"/>
<evidence type="ECO:0000256" key="3">
    <source>
        <dbReference type="ARBA" id="ARBA00022989"/>
    </source>
</evidence>
<evidence type="ECO:0000256" key="2">
    <source>
        <dbReference type="ARBA" id="ARBA00022692"/>
    </source>
</evidence>
<dbReference type="STRING" id="1423750.FC89_GL001334"/>
<protein>
    <submittedName>
        <fullName evidence="6">Membrane protein</fullName>
    </submittedName>
</protein>
<keyword evidence="2 5" id="KW-0812">Transmembrane</keyword>
<feature type="transmembrane region" description="Helical" evidence="5">
    <location>
        <begin position="217"/>
        <end position="237"/>
    </location>
</feature>
<dbReference type="CDD" id="cd02432">
    <property type="entry name" value="Nodulin-21_like_1"/>
    <property type="match status" value="1"/>
</dbReference>
<organism evidence="6 7">
    <name type="scientific">Liquorilactobacillus ghanensis DSM 18630</name>
    <dbReference type="NCBI Taxonomy" id="1423750"/>
    <lineage>
        <taxon>Bacteria</taxon>
        <taxon>Bacillati</taxon>
        <taxon>Bacillota</taxon>
        <taxon>Bacilli</taxon>
        <taxon>Lactobacillales</taxon>
        <taxon>Lactobacillaceae</taxon>
        <taxon>Liquorilactobacillus</taxon>
    </lineage>
</organism>
<dbReference type="GO" id="GO:0005384">
    <property type="term" value="F:manganese ion transmembrane transporter activity"/>
    <property type="evidence" value="ECO:0007669"/>
    <property type="project" value="InterPro"/>
</dbReference>
<feature type="transmembrane region" description="Helical" evidence="5">
    <location>
        <begin position="159"/>
        <end position="181"/>
    </location>
</feature>
<feature type="transmembrane region" description="Helical" evidence="5">
    <location>
        <begin position="30"/>
        <end position="51"/>
    </location>
</feature>
<gene>
    <name evidence="6" type="ORF">FC89_GL001334</name>
</gene>